<feature type="transmembrane region" description="Helical" evidence="9">
    <location>
        <begin position="411"/>
        <end position="436"/>
    </location>
</feature>
<dbReference type="Gene3D" id="1.20.1250.20">
    <property type="entry name" value="MFS general substrate transporter like domains"/>
    <property type="match status" value="1"/>
</dbReference>
<feature type="transmembrane region" description="Helical" evidence="9">
    <location>
        <begin position="110"/>
        <end position="129"/>
    </location>
</feature>
<feature type="compositionally biased region" description="Polar residues" evidence="8">
    <location>
        <begin position="513"/>
        <end position="525"/>
    </location>
</feature>
<proteinExistence type="inferred from homology"/>
<dbReference type="PANTHER" id="PTHR23505">
    <property type="entry name" value="SPINSTER"/>
    <property type="match status" value="1"/>
</dbReference>
<feature type="transmembrane region" description="Helical" evidence="9">
    <location>
        <begin position="225"/>
        <end position="244"/>
    </location>
</feature>
<dbReference type="PANTHER" id="PTHR23505:SF83">
    <property type="entry name" value="SPHINGOLIPID TRANSPORTER SPINSTER HOMOLOG 2-RELATED"/>
    <property type="match status" value="1"/>
</dbReference>
<evidence type="ECO:0000313" key="11">
    <source>
        <dbReference type="EMBL" id="CAA3008558.1"/>
    </source>
</evidence>
<comment type="similarity">
    <text evidence="6">Belongs to the major facilitator superfamily. Spinster (TC 2.A.1.49) family.</text>
</comment>
<dbReference type="GO" id="GO:0022857">
    <property type="term" value="F:transmembrane transporter activity"/>
    <property type="evidence" value="ECO:0007669"/>
    <property type="project" value="InterPro"/>
</dbReference>
<keyword evidence="2" id="KW-0813">Transport</keyword>
<feature type="transmembrane region" description="Helical" evidence="9">
    <location>
        <begin position="481"/>
        <end position="501"/>
    </location>
</feature>
<feature type="transmembrane region" description="Helical" evidence="9">
    <location>
        <begin position="49"/>
        <end position="68"/>
    </location>
</feature>
<evidence type="ECO:0000256" key="9">
    <source>
        <dbReference type="SAM" id="Phobius"/>
    </source>
</evidence>
<name>A0A8S0TT13_OLEEU</name>
<comment type="subcellular location">
    <subcellularLocation>
        <location evidence="1">Membrane</location>
        <topology evidence="1">Multi-pass membrane protein</topology>
    </subcellularLocation>
</comment>
<dbReference type="InterPro" id="IPR020846">
    <property type="entry name" value="MFS_dom"/>
</dbReference>
<evidence type="ECO:0000256" key="1">
    <source>
        <dbReference type="ARBA" id="ARBA00004141"/>
    </source>
</evidence>
<keyword evidence="5 9" id="KW-0472">Membrane</keyword>
<gene>
    <name evidence="11" type="ORF">OLEA9_A001036</name>
</gene>
<feature type="transmembrane region" description="Helical" evidence="9">
    <location>
        <begin position="163"/>
        <end position="183"/>
    </location>
</feature>
<comment type="similarity">
    <text evidence="7">Belongs to the major facilitator superfamily. Phosphate:H(+) symporter (TC 2.A.1.9) family.</text>
</comment>
<dbReference type="Proteomes" id="UP000594638">
    <property type="component" value="Unassembled WGS sequence"/>
</dbReference>
<evidence type="ECO:0000256" key="4">
    <source>
        <dbReference type="ARBA" id="ARBA00022989"/>
    </source>
</evidence>
<organism evidence="11 12">
    <name type="scientific">Olea europaea subsp. europaea</name>
    <dbReference type="NCBI Taxonomy" id="158383"/>
    <lineage>
        <taxon>Eukaryota</taxon>
        <taxon>Viridiplantae</taxon>
        <taxon>Streptophyta</taxon>
        <taxon>Embryophyta</taxon>
        <taxon>Tracheophyta</taxon>
        <taxon>Spermatophyta</taxon>
        <taxon>Magnoliopsida</taxon>
        <taxon>eudicotyledons</taxon>
        <taxon>Gunneridae</taxon>
        <taxon>Pentapetalae</taxon>
        <taxon>asterids</taxon>
        <taxon>lamiids</taxon>
        <taxon>Lamiales</taxon>
        <taxon>Oleaceae</taxon>
        <taxon>Oleeae</taxon>
        <taxon>Olea</taxon>
    </lineage>
</organism>
<dbReference type="EMBL" id="CACTIH010007300">
    <property type="protein sequence ID" value="CAA3008558.1"/>
    <property type="molecule type" value="Genomic_DNA"/>
</dbReference>
<dbReference type="Pfam" id="PF07690">
    <property type="entry name" value="MFS_1"/>
    <property type="match status" value="1"/>
</dbReference>
<dbReference type="Gramene" id="OE9A001036T1">
    <property type="protein sequence ID" value="OE9A001036C1"/>
    <property type="gene ID" value="OE9A001036"/>
</dbReference>
<evidence type="ECO:0000256" key="8">
    <source>
        <dbReference type="SAM" id="MobiDB-lite"/>
    </source>
</evidence>
<dbReference type="CDD" id="cd17328">
    <property type="entry name" value="MFS_spinster_like"/>
    <property type="match status" value="1"/>
</dbReference>
<dbReference type="GO" id="GO:0016020">
    <property type="term" value="C:membrane"/>
    <property type="evidence" value="ECO:0007669"/>
    <property type="project" value="UniProtKB-SubCell"/>
</dbReference>
<feature type="domain" description="Major facilitator superfamily (MFS) profile" evidence="10">
    <location>
        <begin position="55"/>
        <end position="504"/>
    </location>
</feature>
<evidence type="ECO:0000259" key="10">
    <source>
        <dbReference type="PROSITE" id="PS50850"/>
    </source>
</evidence>
<evidence type="ECO:0000313" key="12">
    <source>
        <dbReference type="Proteomes" id="UP000594638"/>
    </source>
</evidence>
<feature type="transmembrane region" description="Helical" evidence="9">
    <location>
        <begin position="318"/>
        <end position="339"/>
    </location>
</feature>
<keyword evidence="3 9" id="KW-0812">Transmembrane</keyword>
<evidence type="ECO:0000256" key="3">
    <source>
        <dbReference type="ARBA" id="ARBA00022692"/>
    </source>
</evidence>
<feature type="transmembrane region" description="Helical" evidence="9">
    <location>
        <begin position="355"/>
        <end position="375"/>
    </location>
</feature>
<evidence type="ECO:0000256" key="7">
    <source>
        <dbReference type="ARBA" id="ARBA00044504"/>
    </source>
</evidence>
<keyword evidence="12" id="KW-1185">Reference proteome</keyword>
<comment type="caution">
    <text evidence="11">The sequence shown here is derived from an EMBL/GenBank/DDBJ whole genome shotgun (WGS) entry which is preliminary data.</text>
</comment>
<dbReference type="SUPFAM" id="SSF103473">
    <property type="entry name" value="MFS general substrate transporter"/>
    <property type="match status" value="1"/>
</dbReference>
<feature type="transmembrane region" description="Helical" evidence="9">
    <location>
        <begin position="195"/>
        <end position="213"/>
    </location>
</feature>
<accession>A0A8S0TT13</accession>
<dbReference type="InterPro" id="IPR011701">
    <property type="entry name" value="MFS"/>
</dbReference>
<dbReference type="InterPro" id="IPR036259">
    <property type="entry name" value="MFS_trans_sf"/>
</dbReference>
<feature type="region of interest" description="Disordered" evidence="8">
    <location>
        <begin position="509"/>
        <end position="534"/>
    </location>
</feature>
<feature type="transmembrane region" description="Helical" evidence="9">
    <location>
        <begin position="387"/>
        <end position="405"/>
    </location>
</feature>
<dbReference type="OrthoDB" id="6770063at2759"/>
<keyword evidence="4 9" id="KW-1133">Transmembrane helix</keyword>
<reference evidence="11 12" key="1">
    <citation type="submission" date="2019-12" db="EMBL/GenBank/DDBJ databases">
        <authorList>
            <person name="Alioto T."/>
            <person name="Alioto T."/>
            <person name="Gomez Garrido J."/>
        </authorList>
    </citation>
    <scope>NUCLEOTIDE SEQUENCE [LARGE SCALE GENOMIC DNA]</scope>
</reference>
<sequence>MEEEKPPQPQPVEWYSTPKPPPGAGSMEAEKSMDVAPIPSPLSASKPSWFSPIRLLVIFCVINLINYVDRGAIASNGVNGSRKTCSKNGQCSQGTGIQGDFDLNNFKDGVVSSAFMVGLLVASPIFASLTKRVNPFRLIGVGLSVWTIATAGCGFSQDFWSIAIFRMLVGVGEASFISLAAPFIDDNAPPAKKTLWLGAFYMCIPTGIALGYVYGGVVGSYKWRLAFWVEAILMLPFAILGFVMKPLQLKGFSPVGSKKALVSAEDGTIILNGEGGELSTRETVADQSSKPLRSTDASDASIVIRFLKDMKILLLDKVFVVNVLGYIAYNFVIGAYSYWGPKAGYNIYHMKNADYTFGAITVVCGILGSLAGGFALDSMTSTIPNAFKLLSVATLFGAIFCFVAFCFKSLIAYVIIFAIGELLIFATQAPVNFVCLHCVTPSLRPLSMAMSTVSIHIFGDVPSAPLVGLLQDHLNNWRKTALILTSILFLAAVIWFAGIFLQSVDRFDDESENPGTIENSSPTPSQERKKTETA</sequence>
<feature type="transmembrane region" description="Helical" evidence="9">
    <location>
        <begin position="448"/>
        <end position="469"/>
    </location>
</feature>
<feature type="transmembrane region" description="Helical" evidence="9">
    <location>
        <begin position="136"/>
        <end position="157"/>
    </location>
</feature>
<dbReference type="InterPro" id="IPR044770">
    <property type="entry name" value="MFS_spinster-like"/>
</dbReference>
<evidence type="ECO:0000256" key="2">
    <source>
        <dbReference type="ARBA" id="ARBA00022448"/>
    </source>
</evidence>
<feature type="region of interest" description="Disordered" evidence="8">
    <location>
        <begin position="1"/>
        <end position="30"/>
    </location>
</feature>
<evidence type="ECO:0000256" key="5">
    <source>
        <dbReference type="ARBA" id="ARBA00023136"/>
    </source>
</evidence>
<evidence type="ECO:0000256" key="6">
    <source>
        <dbReference type="ARBA" id="ARBA00024338"/>
    </source>
</evidence>
<dbReference type="PROSITE" id="PS50850">
    <property type="entry name" value="MFS"/>
    <property type="match status" value="1"/>
</dbReference>
<dbReference type="AlphaFoldDB" id="A0A8S0TT13"/>
<protein>
    <submittedName>
        <fullName evidence="11">Probable sphingolipid transporter spinster homolog 2</fullName>
    </submittedName>
</protein>